<sequence>MSDVGKTNIVVMWTMGPDDVAEGDRIFESHVAWMEGHPRSGDTALLSYKISKGPKLSNPVDPNSEPTGNTIFVLSEVYETPAGVDEHWRQAMETWQDLPAFMDWSGRVKVGTLHSGTVVQGLW</sequence>
<keyword evidence="2" id="KW-1185">Reference proteome</keyword>
<name>A0A9X3N4N2_9ACTN</name>
<organism evidence="1 2">
    <name type="scientific">Solirubrobacter ginsenosidimutans</name>
    <dbReference type="NCBI Taxonomy" id="490573"/>
    <lineage>
        <taxon>Bacteria</taxon>
        <taxon>Bacillati</taxon>
        <taxon>Actinomycetota</taxon>
        <taxon>Thermoleophilia</taxon>
        <taxon>Solirubrobacterales</taxon>
        <taxon>Solirubrobacteraceae</taxon>
        <taxon>Solirubrobacter</taxon>
    </lineage>
</organism>
<proteinExistence type="predicted"/>
<dbReference type="EMBL" id="JAPDOD010000085">
    <property type="protein sequence ID" value="MDA0167028.1"/>
    <property type="molecule type" value="Genomic_DNA"/>
</dbReference>
<accession>A0A9X3N4N2</accession>
<gene>
    <name evidence="1" type="ORF">OM076_42600</name>
</gene>
<dbReference type="Proteomes" id="UP001149140">
    <property type="component" value="Unassembled WGS sequence"/>
</dbReference>
<comment type="caution">
    <text evidence="1">The sequence shown here is derived from an EMBL/GenBank/DDBJ whole genome shotgun (WGS) entry which is preliminary data.</text>
</comment>
<evidence type="ECO:0000313" key="2">
    <source>
        <dbReference type="Proteomes" id="UP001149140"/>
    </source>
</evidence>
<dbReference type="AlphaFoldDB" id="A0A9X3N4N2"/>
<dbReference type="RefSeq" id="WP_270046281.1">
    <property type="nucleotide sequence ID" value="NZ_JAPDOD010000085.1"/>
</dbReference>
<evidence type="ECO:0000313" key="1">
    <source>
        <dbReference type="EMBL" id="MDA0167028.1"/>
    </source>
</evidence>
<protein>
    <submittedName>
        <fullName evidence="1">Uncharacterized protein</fullName>
    </submittedName>
</protein>
<reference evidence="1" key="1">
    <citation type="submission" date="2022-10" db="EMBL/GenBank/DDBJ databases">
        <title>The WGS of Solirubrobacter ginsenosidimutans DSM 21036.</title>
        <authorList>
            <person name="Jiang Z."/>
        </authorList>
    </citation>
    <scope>NUCLEOTIDE SEQUENCE</scope>
    <source>
        <strain evidence="1">DSM 21036</strain>
    </source>
</reference>